<dbReference type="PANTHER" id="PTHR34223:SF80">
    <property type="entry name" value="OS11G0205900 PROTEIN"/>
    <property type="match status" value="1"/>
</dbReference>
<sequence length="421" mass="47869">MPPGKRGEVDEGARPDVEGDRISALPDVLLSHVLSLLPAEEAVRTCVLARRWRHLWKSAPALRIGHLHKHKPKSVGALRKFVDHLLLLRGGLSLNKFELRLGGFSGPDDVPRVNLWLRQAVMCKIRVLKLYLHHNNAYIDPWLELDDLPLVSKYLTRLQLRGVRCHASFLNFSSCPALEQIEFEYCNVSSAQKISSEYLKCLSITDSVFGEDSRIRICAPNLVSLHLDDPWFYTPILESMPGLAKAFVRIAEQCHDSCSKLWDPHQHCDCQYCNSSDNIGDGADNCMLLKGLSEAKSLVLISDLDLVYLHPTSFIFKSDLRWCPTFKKLKTMLLNEYWCVPDLQALTCILEHSPNLEKLTLQLFSKGPKHKVEMNGSFSSMERSVGISEHLKIVEVKCEVIDERVLKVLQFLCTFSIRFSF</sequence>
<keyword evidence="3" id="KW-1185">Reference proteome</keyword>
<proteinExistence type="predicted"/>
<dbReference type="Gene3D" id="1.20.1280.50">
    <property type="match status" value="1"/>
</dbReference>
<comment type="caution">
    <text evidence="2">The sequence shown here is derived from an EMBL/GenBank/DDBJ whole genome shotgun (WGS) entry which is preliminary data.</text>
</comment>
<evidence type="ECO:0000313" key="3">
    <source>
        <dbReference type="Proteomes" id="UP000823388"/>
    </source>
</evidence>
<organism evidence="2 3">
    <name type="scientific">Panicum virgatum</name>
    <name type="common">Blackwell switchgrass</name>
    <dbReference type="NCBI Taxonomy" id="38727"/>
    <lineage>
        <taxon>Eukaryota</taxon>
        <taxon>Viridiplantae</taxon>
        <taxon>Streptophyta</taxon>
        <taxon>Embryophyta</taxon>
        <taxon>Tracheophyta</taxon>
        <taxon>Spermatophyta</taxon>
        <taxon>Magnoliopsida</taxon>
        <taxon>Liliopsida</taxon>
        <taxon>Poales</taxon>
        <taxon>Poaceae</taxon>
        <taxon>PACMAD clade</taxon>
        <taxon>Panicoideae</taxon>
        <taxon>Panicodae</taxon>
        <taxon>Paniceae</taxon>
        <taxon>Panicinae</taxon>
        <taxon>Panicum</taxon>
        <taxon>Panicum sect. Hiantes</taxon>
    </lineage>
</organism>
<dbReference type="Pfam" id="PF00646">
    <property type="entry name" value="F-box"/>
    <property type="match status" value="1"/>
</dbReference>
<evidence type="ECO:0000313" key="2">
    <source>
        <dbReference type="EMBL" id="KAG2560910.1"/>
    </source>
</evidence>
<reference evidence="2" key="1">
    <citation type="submission" date="2020-05" db="EMBL/GenBank/DDBJ databases">
        <title>WGS assembly of Panicum virgatum.</title>
        <authorList>
            <person name="Lovell J.T."/>
            <person name="Jenkins J."/>
            <person name="Shu S."/>
            <person name="Juenger T.E."/>
            <person name="Schmutz J."/>
        </authorList>
    </citation>
    <scope>NUCLEOTIDE SEQUENCE</scope>
    <source>
        <strain evidence="2">AP13</strain>
    </source>
</reference>
<name>A0A8T0PH39_PANVG</name>
<dbReference type="SUPFAM" id="SSF52047">
    <property type="entry name" value="RNI-like"/>
    <property type="match status" value="1"/>
</dbReference>
<accession>A0A8T0PH39</accession>
<dbReference type="AlphaFoldDB" id="A0A8T0PH39"/>
<feature type="domain" description="F-box" evidence="1">
    <location>
        <begin position="22"/>
        <end position="58"/>
    </location>
</feature>
<dbReference type="PANTHER" id="PTHR34223">
    <property type="entry name" value="OS11G0201299 PROTEIN"/>
    <property type="match status" value="1"/>
</dbReference>
<gene>
    <name evidence="2" type="ORF">PVAP13_8KG112430</name>
</gene>
<protein>
    <recommendedName>
        <fullName evidence="1">F-box domain-containing protein</fullName>
    </recommendedName>
</protein>
<evidence type="ECO:0000259" key="1">
    <source>
        <dbReference type="Pfam" id="PF00646"/>
    </source>
</evidence>
<dbReference type="InterPro" id="IPR036047">
    <property type="entry name" value="F-box-like_dom_sf"/>
</dbReference>
<dbReference type="EMBL" id="CM029051">
    <property type="protein sequence ID" value="KAG2560910.1"/>
    <property type="molecule type" value="Genomic_DNA"/>
</dbReference>
<dbReference type="Proteomes" id="UP000823388">
    <property type="component" value="Chromosome 8K"/>
</dbReference>
<dbReference type="InterPro" id="IPR053197">
    <property type="entry name" value="F-box_SCFL_complex_component"/>
</dbReference>
<dbReference type="OrthoDB" id="665919at2759"/>
<dbReference type="SUPFAM" id="SSF81383">
    <property type="entry name" value="F-box domain"/>
    <property type="match status" value="1"/>
</dbReference>
<dbReference type="InterPro" id="IPR001810">
    <property type="entry name" value="F-box_dom"/>
</dbReference>